<gene>
    <name evidence="3" type="ORF">Q4F19_00550</name>
</gene>
<name>A0ABT8Y5B7_9SPHN</name>
<dbReference type="Pfam" id="PF04909">
    <property type="entry name" value="Amidohydro_2"/>
    <property type="match status" value="1"/>
</dbReference>
<proteinExistence type="inferred from homology"/>
<dbReference type="InterPro" id="IPR006680">
    <property type="entry name" value="Amidohydro-rel"/>
</dbReference>
<dbReference type="PANTHER" id="PTHR43569">
    <property type="entry name" value="AMIDOHYDROLASE"/>
    <property type="match status" value="1"/>
</dbReference>
<accession>A0ABT8Y5B7</accession>
<comment type="similarity">
    <text evidence="1">Belongs to the metallo-dependent hydrolases superfamily.</text>
</comment>
<dbReference type="SUPFAM" id="SSF51556">
    <property type="entry name" value="Metallo-dependent hydrolases"/>
    <property type="match status" value="1"/>
</dbReference>
<protein>
    <submittedName>
        <fullName evidence="3">Amidohydrolase family protein</fullName>
    </submittedName>
</protein>
<keyword evidence="4" id="KW-1185">Reference proteome</keyword>
<evidence type="ECO:0000259" key="2">
    <source>
        <dbReference type="Pfam" id="PF04909"/>
    </source>
</evidence>
<reference evidence="3" key="1">
    <citation type="submission" date="2023-07" db="EMBL/GenBank/DDBJ databases">
        <authorList>
            <person name="Kim M."/>
        </authorList>
    </citation>
    <scope>NUCLEOTIDE SEQUENCE</scope>
    <source>
        <strain evidence="3">BIUV-7</strain>
    </source>
</reference>
<dbReference type="InterPro" id="IPR052350">
    <property type="entry name" value="Metallo-dep_Lactonases"/>
</dbReference>
<comment type="caution">
    <text evidence="3">The sequence shown here is derived from an EMBL/GenBank/DDBJ whole genome shotgun (WGS) entry which is preliminary data.</text>
</comment>
<feature type="domain" description="Amidohydrolase-related" evidence="2">
    <location>
        <begin position="7"/>
        <end position="298"/>
    </location>
</feature>
<dbReference type="EMBL" id="JAUOTP010000001">
    <property type="protein sequence ID" value="MDO6412860.1"/>
    <property type="molecule type" value="Genomic_DNA"/>
</dbReference>
<dbReference type="RefSeq" id="WP_303539194.1">
    <property type="nucleotide sequence ID" value="NZ_JAUOTP010000001.1"/>
</dbReference>
<dbReference type="PANTHER" id="PTHR43569:SF1">
    <property type="entry name" value="BLL3371 PROTEIN"/>
    <property type="match status" value="1"/>
</dbReference>
<evidence type="ECO:0000313" key="4">
    <source>
        <dbReference type="Proteomes" id="UP001169764"/>
    </source>
</evidence>
<evidence type="ECO:0000256" key="1">
    <source>
        <dbReference type="ARBA" id="ARBA00038310"/>
    </source>
</evidence>
<organism evidence="3 4">
    <name type="scientific">Sphingomonas natans</name>
    <dbReference type="NCBI Taxonomy" id="3063330"/>
    <lineage>
        <taxon>Bacteria</taxon>
        <taxon>Pseudomonadati</taxon>
        <taxon>Pseudomonadota</taxon>
        <taxon>Alphaproteobacteria</taxon>
        <taxon>Sphingomonadales</taxon>
        <taxon>Sphingomonadaceae</taxon>
        <taxon>Sphingomonas</taxon>
    </lineage>
</organism>
<dbReference type="Gene3D" id="3.20.20.140">
    <property type="entry name" value="Metal-dependent hydrolases"/>
    <property type="match status" value="1"/>
</dbReference>
<dbReference type="InterPro" id="IPR032466">
    <property type="entry name" value="Metal_Hydrolase"/>
</dbReference>
<dbReference type="Proteomes" id="UP001169764">
    <property type="component" value="Unassembled WGS sequence"/>
</dbReference>
<evidence type="ECO:0000313" key="3">
    <source>
        <dbReference type="EMBL" id="MDO6412860.1"/>
    </source>
</evidence>
<sequence>MAAIPFVDAHVHLWDLDHIHYSWLTPPFSDEGPNGSVESIAHDYGVADYRADMAKWNVVGAVHIDAGADPEQALHETEWLEGVADRDGLPTAIVAFAPLHDPKVEALLEAQAAHPRVRGIRQIVNWHTNPLRTYTPHDVTQDDQWWAGYGLLGKYRLSFDLQCYAGQMAGLAPLIERHEDVPVIINHIGMPVTTDREGVTRWRYGLRALAALPHVAIKLSGLGFIARDWTLASVRPFLLEAIDMFGTERCLFASDSPTDKLFAPLDRYLEAYHAIAADFSEDEQRDLFGRNANRIYRLGLDL</sequence>